<dbReference type="EMBL" id="JABEXW010000175">
    <property type="protein sequence ID" value="KAF4969081.1"/>
    <property type="molecule type" value="Genomic_DNA"/>
</dbReference>
<reference evidence="2" key="1">
    <citation type="journal article" date="2020" name="BMC Genomics">
        <title>Correction to: Identification and distribution of gene clusters required for synthesis of sphingolipid metabolism inhibitors in diverse species of the filamentous fungus Fusarium.</title>
        <authorList>
            <person name="Kim H.S."/>
            <person name="Lohmar J.M."/>
            <person name="Busman M."/>
            <person name="Brown D.W."/>
            <person name="Naumann T.A."/>
            <person name="Divon H.H."/>
            <person name="Lysoe E."/>
            <person name="Uhlig S."/>
            <person name="Proctor R.H."/>
        </authorList>
    </citation>
    <scope>NUCLEOTIDE SEQUENCE</scope>
    <source>
        <strain evidence="2">NRRL 20472</strain>
    </source>
</reference>
<reference evidence="2" key="2">
    <citation type="submission" date="2020-05" db="EMBL/GenBank/DDBJ databases">
        <authorList>
            <person name="Kim H.-S."/>
            <person name="Proctor R.H."/>
            <person name="Brown D.W."/>
        </authorList>
    </citation>
    <scope>NUCLEOTIDE SEQUENCE</scope>
    <source>
        <strain evidence="2">NRRL 20472</strain>
    </source>
</reference>
<evidence type="ECO:0000256" key="1">
    <source>
        <dbReference type="SAM" id="MobiDB-lite"/>
    </source>
</evidence>
<dbReference type="AlphaFoldDB" id="A0A8H4U3D6"/>
<name>A0A8H4U3D6_9HYPO</name>
<feature type="compositionally biased region" description="Low complexity" evidence="1">
    <location>
        <begin position="1103"/>
        <end position="1117"/>
    </location>
</feature>
<protein>
    <submittedName>
        <fullName evidence="2">Uncharacterized protein</fullName>
    </submittedName>
</protein>
<feature type="non-terminal residue" evidence="2">
    <location>
        <position position="1"/>
    </location>
</feature>
<comment type="caution">
    <text evidence="2">The sequence shown here is derived from an EMBL/GenBank/DDBJ whole genome shotgun (WGS) entry which is preliminary data.</text>
</comment>
<accession>A0A8H4U3D6</accession>
<dbReference type="Proteomes" id="UP000622797">
    <property type="component" value="Unassembled WGS sequence"/>
</dbReference>
<feature type="region of interest" description="Disordered" evidence="1">
    <location>
        <begin position="184"/>
        <end position="215"/>
    </location>
</feature>
<evidence type="ECO:0000313" key="3">
    <source>
        <dbReference type="Proteomes" id="UP000622797"/>
    </source>
</evidence>
<dbReference type="OrthoDB" id="1577640at2759"/>
<sequence>MPANTGGKANATREDPLLCVVGDKFPQFCDKRFPDIEKHNSSNLKLLDVNKADHATFCAGTPSQENKERRDRCYIMSEDQYARFQSWGWRQTAVPTRLNEIGSKEATAQRSWRQIRETIFPSFDRAEEEFGMTRPDSSSVFTMEEKNIALYLPFHNMPAFIPPFEPEPINPFMFESDNHLSDYSYHSPQTSSRDKDASISWDSAYGSNPSTMTEEDLVPISDSVPDFMTLNGDRKENPYGLNSEYSLGFNAALTPVYPPISDFPGCGQIPYPEVDEPFFDGTHPRNSTADSLKSLEEALPSLLQIFFLRLHSPSSIIPHVEMRNFITVHGWEIESRFYKAVKDIRDQELLPESQKQAVAKIDIDQWLRDLGAKEFEIGNSVAYKWLMAALLKTLTLAPVECHDMCSHIQRVVPESLERCGPISSWVVSKCYKMTLSSSWDPTAFLREQFGRSSDLGRLLGESLTLTGSITDAQVLPCAEYLLQTWPTIGGTLLELLKAALVTNNEVYGELEDQTIIRCQFVNSKLEAQVEGNVDSIAAVCELLGWLGAALRPSCLMSGLAICRPQILISRPVRGSLRCDFEYHVTPVSLTPQDPQNGRCWHAIFQNPVIVAGYPIPRRKRHDSGLEAPLNIMSGLTMSPRTHKYMGHHFLKGFSTALVPVEKLDDMILWHLYYSEDGSRLPYPDLDGMKHTGLDLRDLTAGRHVVGWCSQARFFAGAPDMNYAIKTSQLERPGREFALEKVSLSIGQLVTGGCQFAIGRKDCHVRITRGSYKAKLQWLDQKYVTLWDVVEERGWLVNGTAALLHLLRASLAHSKADKFKSEFLFQEDQFQESQNPGSIESVLDVLLSHANQKLELYSKDDYTFQETKLSSNGQLETVTKTLVSSTTIKDRVEELYETLEKLFDHNATSEASYKGINAKPRIKDYLEGWDFTDIATDRDPFFLRRAKLPISLLGWVDFTRAIPAITLFGKGFGDIIRASETQPNNRLMACSAWNSVPKNRNLLCVSIADLREIIDRIGDQATNPITVAPGILWSNPDMTNPFHGNCSCDPKGKSSRNPIHHAVQKLVSSKLRPFVSNFMVDLDSHQNGAVIFGSLERALPWSSSAVSGSSEGESSSSVPQGNSDTSHQPDTSNFSSQSPYTSASFVTEFQDTSASGASPDDGAAVSHGTPAVDQASVSQVSSVGDQT</sequence>
<feature type="region of interest" description="Disordered" evidence="1">
    <location>
        <begin position="1103"/>
        <end position="1186"/>
    </location>
</feature>
<feature type="compositionally biased region" description="Low complexity" evidence="1">
    <location>
        <begin position="1152"/>
        <end position="1186"/>
    </location>
</feature>
<organism evidence="2 3">
    <name type="scientific">Fusarium sarcochroum</name>
    <dbReference type="NCBI Taxonomy" id="1208366"/>
    <lineage>
        <taxon>Eukaryota</taxon>
        <taxon>Fungi</taxon>
        <taxon>Dikarya</taxon>
        <taxon>Ascomycota</taxon>
        <taxon>Pezizomycotina</taxon>
        <taxon>Sordariomycetes</taxon>
        <taxon>Hypocreomycetidae</taxon>
        <taxon>Hypocreales</taxon>
        <taxon>Nectriaceae</taxon>
        <taxon>Fusarium</taxon>
        <taxon>Fusarium lateritium species complex</taxon>
    </lineage>
</organism>
<gene>
    <name evidence="2" type="ORF">FSARC_3604</name>
</gene>
<feature type="compositionally biased region" description="Polar residues" evidence="1">
    <location>
        <begin position="1118"/>
        <end position="1151"/>
    </location>
</feature>
<proteinExistence type="predicted"/>
<evidence type="ECO:0000313" key="2">
    <source>
        <dbReference type="EMBL" id="KAF4969081.1"/>
    </source>
</evidence>
<keyword evidence="3" id="KW-1185">Reference proteome</keyword>